<sequence length="539" mass="58169">MGWDAIVVGGGFGGLTCAAYLATHGYRVLVAEQHDVAGGNGHVFRRRRTYEFDVGVHYLGDCGPDGTLPAVLSGLGLRDRVRFLPMDQDGFDRIVLPSLAVDVPTGWPRYRDRLVRALPVETSGIDEFIRICSSICDPVRTASVESLLANPELTGWRRRSLSELFDHCGLTPRARTVLAAQAGNYGAAPSKITVGNHLDMLDSYLRGAYYPEGGGQTMVAGLVEVLESHGGELRTRTPVAEILIEDGRARGVRLTDGAIEHAPLVVSNADYRATVLRLAGGARNFPQALIARTERAAMRSAVVVLYLGLDRRFELPNANLWWHPTEDVERSWAGLDAGEMPDTPSLFCSFASVKDPYSTTCPPGHSNLQLITLAPTGYPWGAGDYRRDSNYLAAKRRWAAAMLAAGERALGPLRGSIVHQELATPLTQRRYVGSSGGTPYGVANWGGISRRPSFLTPVAGLYVVGQSTRAGIGVAGTMIGGALCAGEILGRDVLSEVRAGTVFANTSLLPDRTRGWDPLRVSRGIARRDARGLARIDRR</sequence>
<evidence type="ECO:0000256" key="1">
    <source>
        <dbReference type="ARBA" id="ARBA00022630"/>
    </source>
</evidence>
<keyword evidence="3" id="KW-0274">FAD</keyword>
<comment type="caution">
    <text evidence="7">The sequence shown here is derived from an EMBL/GenBank/DDBJ whole genome shotgun (WGS) entry which is preliminary data.</text>
</comment>
<gene>
    <name evidence="7" type="ORF">BCF44_13144</name>
</gene>
<proteinExistence type="predicted"/>
<dbReference type="InterPro" id="IPR052206">
    <property type="entry name" value="Retinol_saturase"/>
</dbReference>
<evidence type="ECO:0000256" key="4">
    <source>
        <dbReference type="ARBA" id="ARBA00022857"/>
    </source>
</evidence>
<keyword evidence="4" id="KW-0521">NADP</keyword>
<dbReference type="SUPFAM" id="SSF51905">
    <property type="entry name" value="FAD/NAD(P)-binding domain"/>
    <property type="match status" value="1"/>
</dbReference>
<dbReference type="PANTHER" id="PTHR46091">
    <property type="entry name" value="BLR7054 PROTEIN"/>
    <property type="match status" value="1"/>
</dbReference>
<dbReference type="InterPro" id="IPR002937">
    <property type="entry name" value="Amino_oxidase"/>
</dbReference>
<protein>
    <submittedName>
        <fullName evidence="7">Phytoene dehydrogenase-like protein</fullName>
    </submittedName>
</protein>
<dbReference type="Proteomes" id="UP000256269">
    <property type="component" value="Unassembled WGS sequence"/>
</dbReference>
<organism evidence="7 8">
    <name type="scientific">Kutzneria buriramensis</name>
    <dbReference type="NCBI Taxonomy" id="1045776"/>
    <lineage>
        <taxon>Bacteria</taxon>
        <taxon>Bacillati</taxon>
        <taxon>Actinomycetota</taxon>
        <taxon>Actinomycetes</taxon>
        <taxon>Pseudonocardiales</taxon>
        <taxon>Pseudonocardiaceae</taxon>
        <taxon>Kutzneria</taxon>
    </lineage>
</organism>
<dbReference type="PANTHER" id="PTHR46091:SF3">
    <property type="entry name" value="AMINE OXIDASE DOMAIN-CONTAINING PROTEIN"/>
    <property type="match status" value="1"/>
</dbReference>
<dbReference type="EMBL" id="QUNO01000031">
    <property type="protein sequence ID" value="REH26989.1"/>
    <property type="molecule type" value="Genomic_DNA"/>
</dbReference>
<evidence type="ECO:0000256" key="2">
    <source>
        <dbReference type="ARBA" id="ARBA00022729"/>
    </source>
</evidence>
<evidence type="ECO:0000313" key="8">
    <source>
        <dbReference type="Proteomes" id="UP000256269"/>
    </source>
</evidence>
<feature type="domain" description="Amine oxidase" evidence="6">
    <location>
        <begin position="13"/>
        <end position="489"/>
    </location>
</feature>
<dbReference type="InterPro" id="IPR036188">
    <property type="entry name" value="FAD/NAD-bd_sf"/>
</dbReference>
<accession>A0A3E0GV59</accession>
<keyword evidence="5" id="KW-0520">NAD</keyword>
<evidence type="ECO:0000256" key="5">
    <source>
        <dbReference type="ARBA" id="ARBA00023027"/>
    </source>
</evidence>
<dbReference type="RefSeq" id="WP_116181821.1">
    <property type="nucleotide sequence ID" value="NZ_CP144375.1"/>
</dbReference>
<dbReference type="OrthoDB" id="9774675at2"/>
<evidence type="ECO:0000313" key="7">
    <source>
        <dbReference type="EMBL" id="REH26989.1"/>
    </source>
</evidence>
<name>A0A3E0GV59_9PSEU</name>
<reference evidence="7 8" key="1">
    <citation type="submission" date="2018-08" db="EMBL/GenBank/DDBJ databases">
        <title>Genomic Encyclopedia of Archaeal and Bacterial Type Strains, Phase II (KMG-II): from individual species to whole genera.</title>
        <authorList>
            <person name="Goeker M."/>
        </authorList>
    </citation>
    <scope>NUCLEOTIDE SEQUENCE [LARGE SCALE GENOMIC DNA]</scope>
    <source>
        <strain evidence="7 8">DSM 45791</strain>
    </source>
</reference>
<keyword evidence="2" id="KW-0732">Signal</keyword>
<dbReference type="Gene3D" id="3.50.50.60">
    <property type="entry name" value="FAD/NAD(P)-binding domain"/>
    <property type="match status" value="2"/>
</dbReference>
<evidence type="ECO:0000256" key="3">
    <source>
        <dbReference type="ARBA" id="ARBA00022827"/>
    </source>
</evidence>
<keyword evidence="8" id="KW-1185">Reference proteome</keyword>
<dbReference type="Pfam" id="PF01593">
    <property type="entry name" value="Amino_oxidase"/>
    <property type="match status" value="1"/>
</dbReference>
<dbReference type="AlphaFoldDB" id="A0A3E0GV59"/>
<dbReference type="GO" id="GO:0016491">
    <property type="term" value="F:oxidoreductase activity"/>
    <property type="evidence" value="ECO:0007669"/>
    <property type="project" value="InterPro"/>
</dbReference>
<keyword evidence="1" id="KW-0285">Flavoprotein</keyword>
<evidence type="ECO:0000259" key="6">
    <source>
        <dbReference type="Pfam" id="PF01593"/>
    </source>
</evidence>